<dbReference type="PROSITE" id="PS52016">
    <property type="entry name" value="TONB_DEPENDENT_REC_3"/>
    <property type="match status" value="1"/>
</dbReference>
<dbReference type="InterPro" id="IPR039426">
    <property type="entry name" value="TonB-dep_rcpt-like"/>
</dbReference>
<evidence type="ECO:0000256" key="11">
    <source>
        <dbReference type="RuleBase" id="RU003357"/>
    </source>
</evidence>
<evidence type="ECO:0000256" key="3">
    <source>
        <dbReference type="ARBA" id="ARBA00022452"/>
    </source>
</evidence>
<evidence type="ECO:0000256" key="1">
    <source>
        <dbReference type="ARBA" id="ARBA00004571"/>
    </source>
</evidence>
<keyword evidence="3 10" id="KW-1134">Transmembrane beta strand</keyword>
<dbReference type="GO" id="GO:0009279">
    <property type="term" value="C:cell outer membrane"/>
    <property type="evidence" value="ECO:0007669"/>
    <property type="project" value="UniProtKB-SubCell"/>
</dbReference>
<comment type="subcellular location">
    <subcellularLocation>
        <location evidence="1 10">Cell outer membrane</location>
        <topology evidence="1 10">Multi-pass membrane protein</topology>
    </subcellularLocation>
</comment>
<keyword evidence="9 10" id="KW-0998">Cell outer membrane</keyword>
<evidence type="ECO:0000256" key="4">
    <source>
        <dbReference type="ARBA" id="ARBA00022692"/>
    </source>
</evidence>
<evidence type="ECO:0000256" key="9">
    <source>
        <dbReference type="ARBA" id="ARBA00023237"/>
    </source>
</evidence>
<dbReference type="PANTHER" id="PTHR30069:SF29">
    <property type="entry name" value="HEMOGLOBIN AND HEMOGLOBIN-HAPTOGLOBIN-BINDING PROTEIN 1-RELATED"/>
    <property type="match status" value="1"/>
</dbReference>
<feature type="domain" description="TonB-dependent receptor plug" evidence="14">
    <location>
        <begin position="46"/>
        <end position="145"/>
    </location>
</feature>
<dbReference type="Gene3D" id="2.170.130.10">
    <property type="entry name" value="TonB-dependent receptor, plug domain"/>
    <property type="match status" value="1"/>
</dbReference>
<name>A0A6S6UB70_9BACT</name>
<keyword evidence="5 12" id="KW-0732">Signal</keyword>
<feature type="chain" id="PRO_5027833979" evidence="12">
    <location>
        <begin position="19"/>
        <end position="628"/>
    </location>
</feature>
<sequence>MKCYSILLLVYLTTSLYAQQDSIWLDHSDTIVLEKSRLPAFGLGHNTTHLGAAVLKNYSTRNLAQVLQLESTFFVKNYGPSGISSLSGRGGGASHTAVLWEGFNIQSPMLGQADISLLPTIFVDYVDIQYGGESALFGNSSIGGALHLGTKSKFGKGWHFEGNIHGGSYEDLGQQLKLTYSNAWYAGSVRSFYHNAKNNYLFKDVNAFGFPKPIKAQSNARLQQWGLFQEHQFKVKKHQFGLKAWYQDSKRQIPPPLLLSTSNDVQKDESLRLVAHWKTYFGTQIWKARSALFLESLHFQSDAVNALSRILSSITELENKWYLNDFHHFNVGLNYSFFKAISGGYAQDPQQHRLAIFGAYKLTSPQKKWQGTFSIREEMVQGKFITPAASLGAVWTFYEQFQFNVHLSHNYRLPTFNDLYWNTLGNPNLKPEYSWNSELGISLPLLFKKYSLKTTLTGFCNLINDWILWSPNTAGLWRPSNIEQVWARGLELNLQGKIKWKKWQLKTGLNYAFTKSTRTKGAAPATLGKQLIYTPEHNANIHVQIQYRQTSLLYQHSLTSLRFVDNANTEILPLFHVGHLRLSQAIPLEKAAASFYLQINNLFGADYQVVSNRAMPWQLFELGFGLRL</sequence>
<keyword evidence="4 10" id="KW-0812">Transmembrane</keyword>
<evidence type="ECO:0000259" key="14">
    <source>
        <dbReference type="Pfam" id="PF07715"/>
    </source>
</evidence>
<evidence type="ECO:0000256" key="7">
    <source>
        <dbReference type="ARBA" id="ARBA00023136"/>
    </source>
</evidence>
<keyword evidence="2 10" id="KW-0813">Transport</keyword>
<proteinExistence type="inferred from homology"/>
<keyword evidence="8" id="KW-0675">Receptor</keyword>
<evidence type="ECO:0000256" key="5">
    <source>
        <dbReference type="ARBA" id="ARBA00022729"/>
    </source>
</evidence>
<protein>
    <submittedName>
        <fullName evidence="15">Iron complex outermembrane recepter protein</fullName>
    </submittedName>
</protein>
<dbReference type="SUPFAM" id="SSF56935">
    <property type="entry name" value="Porins"/>
    <property type="match status" value="1"/>
</dbReference>
<dbReference type="Gene3D" id="2.40.170.20">
    <property type="entry name" value="TonB-dependent receptor, beta-barrel domain"/>
    <property type="match status" value="1"/>
</dbReference>
<evidence type="ECO:0000256" key="2">
    <source>
        <dbReference type="ARBA" id="ARBA00022448"/>
    </source>
</evidence>
<gene>
    <name evidence="15" type="ORF">HELGO_WM21621</name>
</gene>
<dbReference type="Pfam" id="PF07715">
    <property type="entry name" value="Plug"/>
    <property type="match status" value="1"/>
</dbReference>
<comment type="similarity">
    <text evidence="10 11">Belongs to the TonB-dependent receptor family.</text>
</comment>
<dbReference type="Pfam" id="PF00593">
    <property type="entry name" value="TonB_dep_Rec_b-barrel"/>
    <property type="match status" value="1"/>
</dbReference>
<keyword evidence="7 10" id="KW-0472">Membrane</keyword>
<dbReference type="AlphaFoldDB" id="A0A6S6UB70"/>
<dbReference type="PANTHER" id="PTHR30069">
    <property type="entry name" value="TONB-DEPENDENT OUTER MEMBRANE RECEPTOR"/>
    <property type="match status" value="1"/>
</dbReference>
<feature type="domain" description="TonB-dependent receptor-like beta-barrel" evidence="13">
    <location>
        <begin position="169"/>
        <end position="602"/>
    </location>
</feature>
<evidence type="ECO:0000256" key="12">
    <source>
        <dbReference type="SAM" id="SignalP"/>
    </source>
</evidence>
<dbReference type="InterPro" id="IPR000531">
    <property type="entry name" value="Beta-barrel_TonB"/>
</dbReference>
<dbReference type="GO" id="GO:0044718">
    <property type="term" value="P:siderophore transmembrane transport"/>
    <property type="evidence" value="ECO:0007669"/>
    <property type="project" value="TreeGrafter"/>
</dbReference>
<dbReference type="InterPro" id="IPR037066">
    <property type="entry name" value="Plug_dom_sf"/>
</dbReference>
<evidence type="ECO:0000256" key="8">
    <source>
        <dbReference type="ARBA" id="ARBA00023170"/>
    </source>
</evidence>
<dbReference type="GO" id="GO:0015344">
    <property type="term" value="F:siderophore uptake transmembrane transporter activity"/>
    <property type="evidence" value="ECO:0007669"/>
    <property type="project" value="TreeGrafter"/>
</dbReference>
<keyword evidence="6 11" id="KW-0798">TonB box</keyword>
<dbReference type="InterPro" id="IPR012910">
    <property type="entry name" value="Plug_dom"/>
</dbReference>
<reference evidence="15" key="1">
    <citation type="submission" date="2020-01" db="EMBL/GenBank/DDBJ databases">
        <authorList>
            <person name="Meier V. D."/>
            <person name="Meier V D."/>
        </authorList>
    </citation>
    <scope>NUCLEOTIDE SEQUENCE</scope>
    <source>
        <strain evidence="15">HLG_WM_MAG_10</strain>
    </source>
</reference>
<feature type="signal peptide" evidence="12">
    <location>
        <begin position="1"/>
        <end position="18"/>
    </location>
</feature>
<dbReference type="InterPro" id="IPR036942">
    <property type="entry name" value="Beta-barrel_TonB_sf"/>
</dbReference>
<organism evidence="15">
    <name type="scientific">uncultured Aureispira sp</name>
    <dbReference type="NCBI Taxonomy" id="1331704"/>
    <lineage>
        <taxon>Bacteria</taxon>
        <taxon>Pseudomonadati</taxon>
        <taxon>Bacteroidota</taxon>
        <taxon>Saprospiria</taxon>
        <taxon>Saprospirales</taxon>
        <taxon>Saprospiraceae</taxon>
        <taxon>Aureispira</taxon>
        <taxon>environmental samples</taxon>
    </lineage>
</organism>
<accession>A0A6S6UB70</accession>
<evidence type="ECO:0000256" key="6">
    <source>
        <dbReference type="ARBA" id="ARBA00023077"/>
    </source>
</evidence>
<evidence type="ECO:0000259" key="13">
    <source>
        <dbReference type="Pfam" id="PF00593"/>
    </source>
</evidence>
<dbReference type="EMBL" id="CACVAQ010000403">
    <property type="protein sequence ID" value="CAA6827571.1"/>
    <property type="molecule type" value="Genomic_DNA"/>
</dbReference>
<evidence type="ECO:0000256" key="10">
    <source>
        <dbReference type="PROSITE-ProRule" id="PRU01360"/>
    </source>
</evidence>
<evidence type="ECO:0000313" key="15">
    <source>
        <dbReference type="EMBL" id="CAA6827571.1"/>
    </source>
</evidence>